<sequence>MTFKGSWVSPRQLALPFLCQPHTFRNLWHLCPKRPRRKTWARIPPLPRSCARASSRRPCLPRSRTAARPPPPRLCLHCDLQRDRGLCKFQ</sequence>
<proteinExistence type="predicted"/>
<evidence type="ECO:0000313" key="1">
    <source>
        <dbReference type="EMBL" id="JAH42940.1"/>
    </source>
</evidence>
<reference evidence="1" key="2">
    <citation type="journal article" date="2015" name="Fish Shellfish Immunol.">
        <title>Early steps in the European eel (Anguilla anguilla)-Vibrio vulnificus interaction in the gills: Role of the RtxA13 toxin.</title>
        <authorList>
            <person name="Callol A."/>
            <person name="Pajuelo D."/>
            <person name="Ebbesson L."/>
            <person name="Teles M."/>
            <person name="MacKenzie S."/>
            <person name="Amaro C."/>
        </authorList>
    </citation>
    <scope>NUCLEOTIDE SEQUENCE</scope>
</reference>
<reference evidence="1" key="1">
    <citation type="submission" date="2014-11" db="EMBL/GenBank/DDBJ databases">
        <authorList>
            <person name="Amaro Gonzalez C."/>
        </authorList>
    </citation>
    <scope>NUCLEOTIDE SEQUENCE</scope>
</reference>
<dbReference type="EMBL" id="GBXM01065637">
    <property type="protein sequence ID" value="JAH42940.1"/>
    <property type="molecule type" value="Transcribed_RNA"/>
</dbReference>
<organism evidence="1">
    <name type="scientific">Anguilla anguilla</name>
    <name type="common">European freshwater eel</name>
    <name type="synonym">Muraena anguilla</name>
    <dbReference type="NCBI Taxonomy" id="7936"/>
    <lineage>
        <taxon>Eukaryota</taxon>
        <taxon>Metazoa</taxon>
        <taxon>Chordata</taxon>
        <taxon>Craniata</taxon>
        <taxon>Vertebrata</taxon>
        <taxon>Euteleostomi</taxon>
        <taxon>Actinopterygii</taxon>
        <taxon>Neopterygii</taxon>
        <taxon>Teleostei</taxon>
        <taxon>Anguilliformes</taxon>
        <taxon>Anguillidae</taxon>
        <taxon>Anguilla</taxon>
    </lineage>
</organism>
<dbReference type="AlphaFoldDB" id="A0A0E9SQJ6"/>
<name>A0A0E9SQJ6_ANGAN</name>
<accession>A0A0E9SQJ6</accession>
<protein>
    <submittedName>
        <fullName evidence="1">Uncharacterized protein</fullName>
    </submittedName>
</protein>